<dbReference type="Proteomes" id="UP000032266">
    <property type="component" value="Chromosome"/>
</dbReference>
<dbReference type="InterPro" id="IPR036909">
    <property type="entry name" value="Cyt_c-like_dom_sf"/>
</dbReference>
<sequence>MKKQLISFLFLSLVLSGAASAAGDIEAGKALSQSATCIACHGPDGIAAIPNYPSLAGQGEAYLLKQLRDVKSGARVINEMAAIVAPLSDQDLQDLSAFFSSLNGPSGQADPKQVKLGQSLFMGGNIDTGVTACAACHTPTGMGNPVAAFPRLAGQNPAYIVAQLKKFREGYRHTGALVAEVRTNDGESKMMRDVAFRLKDFEIDALASYISGLY</sequence>
<feature type="binding site" description="axial binding residue" evidence="9">
    <location>
        <position position="137"/>
    </location>
    <ligand>
        <name>heme c</name>
        <dbReference type="ChEBI" id="CHEBI:61717"/>
        <label>2</label>
    </ligand>
    <ligandPart>
        <name>Fe</name>
        <dbReference type="ChEBI" id="CHEBI:18248"/>
    </ligandPart>
</feature>
<evidence type="ECO:0000256" key="6">
    <source>
        <dbReference type="ARBA" id="ARBA00022982"/>
    </source>
</evidence>
<evidence type="ECO:0000313" key="13">
    <source>
        <dbReference type="Proteomes" id="UP000032266"/>
    </source>
</evidence>
<dbReference type="InterPro" id="IPR024167">
    <property type="entry name" value="Cytochrome_c4-like"/>
</dbReference>
<feature type="chain" id="PRO_5002183657" evidence="10">
    <location>
        <begin position="22"/>
        <end position="214"/>
    </location>
</feature>
<feature type="binding site" description="axial binding residue" evidence="9">
    <location>
        <position position="191"/>
    </location>
    <ligand>
        <name>heme c</name>
        <dbReference type="ChEBI" id="CHEBI:61717"/>
        <label>2</label>
    </ligand>
    <ligandPart>
        <name>Fe</name>
        <dbReference type="ChEBI" id="CHEBI:18248"/>
    </ligandPart>
</feature>
<accession>A0A0C5VF63</accession>
<dbReference type="PANTHER" id="PTHR33751:SF9">
    <property type="entry name" value="CYTOCHROME C4"/>
    <property type="match status" value="1"/>
</dbReference>
<keyword evidence="13" id="KW-1185">Reference proteome</keyword>
<dbReference type="PIRSF" id="PIRSF000005">
    <property type="entry name" value="Cytochrome_c4"/>
    <property type="match status" value="1"/>
</dbReference>
<dbReference type="AlphaFoldDB" id="A0A0C5VF63"/>
<keyword evidence="3 8" id="KW-0349">Heme</keyword>
<evidence type="ECO:0000256" key="2">
    <source>
        <dbReference type="ARBA" id="ARBA00022448"/>
    </source>
</evidence>
<comment type="subcellular location">
    <subcellularLocation>
        <location evidence="1">Periplasm</location>
    </subcellularLocation>
</comment>
<dbReference type="PANTHER" id="PTHR33751">
    <property type="entry name" value="CBB3-TYPE CYTOCHROME C OXIDASE SUBUNIT FIXP"/>
    <property type="match status" value="1"/>
</dbReference>
<keyword evidence="6" id="KW-0249">Electron transport</keyword>
<keyword evidence="7 9" id="KW-0408">Iron</keyword>
<dbReference type="OrthoDB" id="9773456at2"/>
<dbReference type="InterPro" id="IPR009056">
    <property type="entry name" value="Cyt_c-like_dom"/>
</dbReference>
<dbReference type="SUPFAM" id="SSF46626">
    <property type="entry name" value="Cytochrome c"/>
    <property type="match status" value="2"/>
</dbReference>
<evidence type="ECO:0000256" key="9">
    <source>
        <dbReference type="PIRSR" id="PIRSR000005-2"/>
    </source>
</evidence>
<feature type="binding site" description="covalent" evidence="8">
    <location>
        <position position="37"/>
    </location>
    <ligand>
        <name>heme c</name>
        <dbReference type="ChEBI" id="CHEBI:61717"/>
        <label>1</label>
    </ligand>
</feature>
<name>A0A0C5VF63_9GAMM</name>
<evidence type="ECO:0000313" key="12">
    <source>
        <dbReference type="EMBL" id="AJQ92786.1"/>
    </source>
</evidence>
<gene>
    <name evidence="12" type="ORF">YC6258_00735</name>
</gene>
<dbReference type="Pfam" id="PF00034">
    <property type="entry name" value="Cytochrom_C"/>
    <property type="match status" value="2"/>
</dbReference>
<feature type="domain" description="Cytochrome c" evidence="11">
    <location>
        <begin position="23"/>
        <end position="103"/>
    </location>
</feature>
<feature type="binding site" description="covalent" evidence="8">
    <location>
        <position position="40"/>
    </location>
    <ligand>
        <name>heme c</name>
        <dbReference type="ChEBI" id="CHEBI:61717"/>
        <label>1</label>
    </ligand>
</feature>
<evidence type="ECO:0000256" key="10">
    <source>
        <dbReference type="SAM" id="SignalP"/>
    </source>
</evidence>
<dbReference type="GO" id="GO:0009055">
    <property type="term" value="F:electron transfer activity"/>
    <property type="evidence" value="ECO:0007669"/>
    <property type="project" value="InterPro"/>
</dbReference>
<evidence type="ECO:0000256" key="8">
    <source>
        <dbReference type="PIRSR" id="PIRSR000005-1"/>
    </source>
</evidence>
<keyword evidence="4 9" id="KW-0479">Metal-binding</keyword>
<organism evidence="12 13">
    <name type="scientific">Gynuella sunshinyii YC6258</name>
    <dbReference type="NCBI Taxonomy" id="1445510"/>
    <lineage>
        <taxon>Bacteria</taxon>
        <taxon>Pseudomonadati</taxon>
        <taxon>Pseudomonadota</taxon>
        <taxon>Gammaproteobacteria</taxon>
        <taxon>Oceanospirillales</taxon>
        <taxon>Saccharospirillaceae</taxon>
        <taxon>Gynuella</taxon>
    </lineage>
</organism>
<feature type="domain" description="Cytochrome c" evidence="11">
    <location>
        <begin position="112"/>
        <end position="214"/>
    </location>
</feature>
<evidence type="ECO:0000256" key="4">
    <source>
        <dbReference type="ARBA" id="ARBA00022723"/>
    </source>
</evidence>
<reference evidence="12 13" key="1">
    <citation type="submission" date="2014-01" db="EMBL/GenBank/DDBJ databases">
        <title>Full genme sequencing of cellulolytic bacterium Gynuella sunshinyii YC6258T gen. nov., sp. nov.</title>
        <authorList>
            <person name="Khan H."/>
            <person name="Chung E.J."/>
            <person name="Chung Y.R."/>
        </authorList>
    </citation>
    <scope>NUCLEOTIDE SEQUENCE [LARGE SCALE GENOMIC DNA]</scope>
    <source>
        <strain evidence="12 13">YC6258</strain>
    </source>
</reference>
<dbReference type="KEGG" id="gsn:YC6258_00735"/>
<feature type="binding site" description="covalent" evidence="8">
    <location>
        <position position="133"/>
    </location>
    <ligand>
        <name>heme c</name>
        <dbReference type="ChEBI" id="CHEBI:61717"/>
        <label>2</label>
    </ligand>
</feature>
<keyword evidence="5" id="KW-0574">Periplasm</keyword>
<evidence type="ECO:0000256" key="7">
    <source>
        <dbReference type="ARBA" id="ARBA00023004"/>
    </source>
</evidence>
<feature type="binding site" description="axial binding residue" evidence="9">
    <location>
        <position position="41"/>
    </location>
    <ligand>
        <name>heme c</name>
        <dbReference type="ChEBI" id="CHEBI:61717"/>
        <label>1</label>
    </ligand>
    <ligandPart>
        <name>Fe</name>
        <dbReference type="ChEBI" id="CHEBI:18248"/>
    </ligandPart>
</feature>
<dbReference type="STRING" id="1445510.YC6258_00735"/>
<dbReference type="GO" id="GO:0020037">
    <property type="term" value="F:heme binding"/>
    <property type="evidence" value="ECO:0007669"/>
    <property type="project" value="InterPro"/>
</dbReference>
<protein>
    <submittedName>
        <fullName evidence="12">Cytochrome c553</fullName>
    </submittedName>
</protein>
<keyword evidence="2" id="KW-0813">Transport</keyword>
<feature type="binding site" description="covalent" evidence="8">
    <location>
        <position position="136"/>
    </location>
    <ligand>
        <name>heme c</name>
        <dbReference type="ChEBI" id="CHEBI:61717"/>
        <label>2</label>
    </ligand>
</feature>
<dbReference type="GO" id="GO:0042597">
    <property type="term" value="C:periplasmic space"/>
    <property type="evidence" value="ECO:0007669"/>
    <property type="project" value="UniProtKB-SubCell"/>
</dbReference>
<dbReference type="GO" id="GO:0005506">
    <property type="term" value="F:iron ion binding"/>
    <property type="evidence" value="ECO:0007669"/>
    <property type="project" value="InterPro"/>
</dbReference>
<comment type="PTM">
    <text evidence="8">Binds 2 heme c groups covalently per subunit.</text>
</comment>
<dbReference type="InterPro" id="IPR050597">
    <property type="entry name" value="Cytochrome_c_Oxidase_Subunit"/>
</dbReference>
<feature type="signal peptide" evidence="10">
    <location>
        <begin position="1"/>
        <end position="21"/>
    </location>
</feature>
<dbReference type="RefSeq" id="WP_044615770.1">
    <property type="nucleotide sequence ID" value="NZ_CP007142.1"/>
</dbReference>
<evidence type="ECO:0000259" key="11">
    <source>
        <dbReference type="PROSITE" id="PS51007"/>
    </source>
</evidence>
<keyword evidence="10" id="KW-0732">Signal</keyword>
<dbReference type="HOGENOM" id="CLU_076280_2_1_6"/>
<dbReference type="EMBL" id="CP007142">
    <property type="protein sequence ID" value="AJQ92786.1"/>
    <property type="molecule type" value="Genomic_DNA"/>
</dbReference>
<evidence type="ECO:0000256" key="1">
    <source>
        <dbReference type="ARBA" id="ARBA00004418"/>
    </source>
</evidence>
<proteinExistence type="predicted"/>
<dbReference type="Gene3D" id="1.10.760.10">
    <property type="entry name" value="Cytochrome c-like domain"/>
    <property type="match status" value="2"/>
</dbReference>
<evidence type="ECO:0000256" key="3">
    <source>
        <dbReference type="ARBA" id="ARBA00022617"/>
    </source>
</evidence>
<evidence type="ECO:0000256" key="5">
    <source>
        <dbReference type="ARBA" id="ARBA00022764"/>
    </source>
</evidence>
<dbReference type="PROSITE" id="PS51007">
    <property type="entry name" value="CYTC"/>
    <property type="match status" value="2"/>
</dbReference>
<feature type="binding site" description="axial binding residue" evidence="9">
    <location>
        <position position="80"/>
    </location>
    <ligand>
        <name>heme c</name>
        <dbReference type="ChEBI" id="CHEBI:61717"/>
        <label>1</label>
    </ligand>
    <ligandPart>
        <name>Fe</name>
        <dbReference type="ChEBI" id="CHEBI:18248"/>
    </ligandPart>
</feature>